<reference evidence="1 2" key="1">
    <citation type="submission" date="2017-08" db="EMBL/GenBank/DDBJ databases">
        <title>Infants hospitalized years apart are colonized by the same room-sourced microbial strains.</title>
        <authorList>
            <person name="Brooks B."/>
            <person name="Olm M.R."/>
            <person name="Firek B.A."/>
            <person name="Baker R."/>
            <person name="Thomas B.C."/>
            <person name="Morowitz M.J."/>
            <person name="Banfield J.F."/>
        </authorList>
    </citation>
    <scope>NUCLEOTIDE SEQUENCE [LARGE SCALE GENOMIC DNA]</scope>
    <source>
        <strain evidence="1">S2_018_000_R2_101</strain>
    </source>
</reference>
<dbReference type="AlphaFoldDB" id="A0A2W5AC32"/>
<comment type="caution">
    <text evidence="1">The sequence shown here is derived from an EMBL/GenBank/DDBJ whole genome shotgun (WGS) entry which is preliminary data.</text>
</comment>
<dbReference type="Proteomes" id="UP000249066">
    <property type="component" value="Unassembled WGS sequence"/>
</dbReference>
<dbReference type="Gene3D" id="2.60.40.1190">
    <property type="match status" value="1"/>
</dbReference>
<sequence>MIAHPDFPRPAIEAFDIELSRAGETMLSIAYLIAGDVAALLTPAPAIPARRDELWRHTCFEAFIQDGDGYAEVNLSPSGEWAAYRFDGYRAGMRAAAIAAPPVIATAVEPRRLIVRAAIDLAGLIAPGPARIGLSAVIEAKDGSKSYWALAHPEGKPDFHHRACFAIELPAPDRA</sequence>
<accession>A0A2W5AC32</accession>
<name>A0A2W5AC32_9SPHN</name>
<dbReference type="EMBL" id="QFNN01000020">
    <property type="protein sequence ID" value="PZO90812.1"/>
    <property type="molecule type" value="Genomic_DNA"/>
</dbReference>
<evidence type="ECO:0008006" key="3">
    <source>
        <dbReference type="Google" id="ProtNLM"/>
    </source>
</evidence>
<evidence type="ECO:0000313" key="1">
    <source>
        <dbReference type="EMBL" id="PZO90812.1"/>
    </source>
</evidence>
<proteinExistence type="predicted"/>
<protein>
    <recommendedName>
        <fullName evidence="3">DOMON-like domain-containing protein</fullName>
    </recommendedName>
</protein>
<evidence type="ECO:0000313" key="2">
    <source>
        <dbReference type="Proteomes" id="UP000249066"/>
    </source>
</evidence>
<organism evidence="1 2">
    <name type="scientific">Sphingomonas sanxanigenens</name>
    <dbReference type="NCBI Taxonomy" id="397260"/>
    <lineage>
        <taxon>Bacteria</taxon>
        <taxon>Pseudomonadati</taxon>
        <taxon>Pseudomonadota</taxon>
        <taxon>Alphaproteobacteria</taxon>
        <taxon>Sphingomonadales</taxon>
        <taxon>Sphingomonadaceae</taxon>
        <taxon>Sphingomonas</taxon>
    </lineage>
</organism>
<dbReference type="CDD" id="cd09627">
    <property type="entry name" value="DOMON_murB_like"/>
    <property type="match status" value="1"/>
</dbReference>
<gene>
    <name evidence="1" type="ORF">DI623_05555</name>
</gene>